<dbReference type="Pfam" id="PF17853">
    <property type="entry name" value="GGDEF_2"/>
    <property type="match status" value="1"/>
</dbReference>
<feature type="domain" description="GAF" evidence="2">
    <location>
        <begin position="25"/>
        <end position="175"/>
    </location>
</feature>
<dbReference type="SMART" id="SM00065">
    <property type="entry name" value="GAF"/>
    <property type="match status" value="2"/>
</dbReference>
<protein>
    <submittedName>
        <fullName evidence="3">Sugar diacid utilization regulator</fullName>
    </submittedName>
</protein>
<dbReference type="STRING" id="402596.SAMN04489844_1458"/>
<keyword evidence="4" id="KW-1185">Reference proteome</keyword>
<dbReference type="Gene3D" id="3.30.450.40">
    <property type="match status" value="2"/>
</dbReference>
<dbReference type="AlphaFoldDB" id="A0A1H4NUY6"/>
<dbReference type="SUPFAM" id="SSF55781">
    <property type="entry name" value="GAF domain-like"/>
    <property type="match status" value="2"/>
</dbReference>
<dbReference type="InterPro" id="IPR003018">
    <property type="entry name" value="GAF"/>
</dbReference>
<reference evidence="4" key="1">
    <citation type="submission" date="2016-10" db="EMBL/GenBank/DDBJ databases">
        <authorList>
            <person name="Varghese N."/>
            <person name="Submissions S."/>
        </authorList>
    </citation>
    <scope>NUCLEOTIDE SEQUENCE [LARGE SCALE GENOMIC DNA]</scope>
    <source>
        <strain evidence="4">DSM 22017</strain>
    </source>
</reference>
<dbReference type="Gene3D" id="1.10.10.2840">
    <property type="entry name" value="PucR C-terminal helix-turn-helix domain"/>
    <property type="match status" value="1"/>
</dbReference>
<dbReference type="Pfam" id="PF13556">
    <property type="entry name" value="HTH_30"/>
    <property type="match status" value="1"/>
</dbReference>
<gene>
    <name evidence="3" type="ORF">SAMN04489844_1458</name>
</gene>
<dbReference type="InterPro" id="IPR051448">
    <property type="entry name" value="CdaR-like_regulators"/>
</dbReference>
<comment type="similarity">
    <text evidence="1">Belongs to the CdaR family.</text>
</comment>
<name>A0A1H4NUY6_9ACTN</name>
<dbReference type="Proteomes" id="UP000198742">
    <property type="component" value="Unassembled WGS sequence"/>
</dbReference>
<organism evidence="3 4">
    <name type="scientific">Nocardioides exalbidus</name>
    <dbReference type="NCBI Taxonomy" id="402596"/>
    <lineage>
        <taxon>Bacteria</taxon>
        <taxon>Bacillati</taxon>
        <taxon>Actinomycetota</taxon>
        <taxon>Actinomycetes</taxon>
        <taxon>Propionibacteriales</taxon>
        <taxon>Nocardioidaceae</taxon>
        <taxon>Nocardioides</taxon>
    </lineage>
</organism>
<feature type="domain" description="GAF" evidence="2">
    <location>
        <begin position="196"/>
        <end position="339"/>
    </location>
</feature>
<accession>A0A1H4NUY6</accession>
<proteinExistence type="inferred from homology"/>
<dbReference type="Pfam" id="PF13185">
    <property type="entry name" value="GAF_2"/>
    <property type="match status" value="1"/>
</dbReference>
<sequence>MATATSLLELQVLRGVARALGSDPDPSVVLTRVAEAVACGRADRDVYLYTYDPIDDDLVLAGATESPAASHVGSLRVAYGSGVTGWVAASRESYLVAEEPARDPRFLAYPGIGEERYGAIFSVPIVSAGHELVGCITVWATTGNRFEDFEVRLVEDVAAMVAASFERERLAGTAQRSARDLDGIRALAAMVADRTPAATVVDRATELARSTTDADVAVTVVTDPSGADRMVLRTGTAGDPGVAAAIASLRPVLLEIDLELRRSRISWQVASERVARALEGSARAVTTAAVRVGADDLGTMACYRLDPRGFSASGPSVLRTIAHQVATAIKLTIALDGLEERNRLSWFLRDLTSGRLGSEELARRATAVGIDRARAHVVAVASLTGLPLAPVGSTPVPLETGLADQLARTAGLPADTLFAVTPHQVVAVVPWTPGRDSLEALRRTLVEACATLRSTGAALTVGLSRPVSSVEELGQGLAEAREAMIVGSTLANPSGVFTLDDVGHHLLLSRVSSAATVPDRYAVAIERIAEYDRVKRTELLATVAAFLHVRSQSAAARELIIHRNTLNQRLTRASQLGGFDVCDPAEWFPLQLALKVHQARTGTWPADVAGRTAGRAT</sequence>
<dbReference type="InterPro" id="IPR029016">
    <property type="entry name" value="GAF-like_dom_sf"/>
</dbReference>
<dbReference type="InterPro" id="IPR042070">
    <property type="entry name" value="PucR_C-HTH_sf"/>
</dbReference>
<evidence type="ECO:0000313" key="3">
    <source>
        <dbReference type="EMBL" id="SEB98845.1"/>
    </source>
</evidence>
<dbReference type="EMBL" id="FNRT01000002">
    <property type="protein sequence ID" value="SEB98845.1"/>
    <property type="molecule type" value="Genomic_DNA"/>
</dbReference>
<evidence type="ECO:0000259" key="2">
    <source>
        <dbReference type="SMART" id="SM00065"/>
    </source>
</evidence>
<dbReference type="InterPro" id="IPR025736">
    <property type="entry name" value="PucR_C-HTH_dom"/>
</dbReference>
<dbReference type="InterPro" id="IPR041522">
    <property type="entry name" value="CdaR_GGDEF"/>
</dbReference>
<evidence type="ECO:0000256" key="1">
    <source>
        <dbReference type="ARBA" id="ARBA00006754"/>
    </source>
</evidence>
<dbReference type="RefSeq" id="WP_090968507.1">
    <property type="nucleotide sequence ID" value="NZ_FNRT01000002.1"/>
</dbReference>
<evidence type="ECO:0000313" key="4">
    <source>
        <dbReference type="Proteomes" id="UP000198742"/>
    </source>
</evidence>
<dbReference type="PANTHER" id="PTHR33744">
    <property type="entry name" value="CARBOHYDRATE DIACID REGULATOR"/>
    <property type="match status" value="1"/>
</dbReference>
<dbReference type="PANTHER" id="PTHR33744:SF7">
    <property type="entry name" value="PUCR FAMILY TRANSCRIPTIONAL REGULATOR"/>
    <property type="match status" value="1"/>
</dbReference>
<dbReference type="OrthoDB" id="3246591at2"/>